<comment type="caution">
    <text evidence="1">The sequence shown here is derived from an EMBL/GenBank/DDBJ whole genome shotgun (WGS) entry which is preliminary data.</text>
</comment>
<proteinExistence type="predicted"/>
<organism evidence="1 2">
    <name type="scientific">Nocardia terpenica</name>
    <dbReference type="NCBI Taxonomy" id="455432"/>
    <lineage>
        <taxon>Bacteria</taxon>
        <taxon>Bacillati</taxon>
        <taxon>Actinomycetota</taxon>
        <taxon>Actinomycetes</taxon>
        <taxon>Mycobacteriales</taxon>
        <taxon>Nocardiaceae</taxon>
        <taxon>Nocardia</taxon>
    </lineage>
</organism>
<keyword evidence="2" id="KW-1185">Reference proteome</keyword>
<dbReference type="EMBL" id="LWGR01000007">
    <property type="protein sequence ID" value="KZM73350.1"/>
    <property type="molecule type" value="Genomic_DNA"/>
</dbReference>
<name>A0A164MGU3_9NOCA</name>
<accession>A0A164MGU3</accession>
<reference evidence="1 2" key="1">
    <citation type="submission" date="2016-04" db="EMBL/GenBank/DDBJ databases">
        <authorList>
            <person name="Evans L.H."/>
            <person name="Alamgir A."/>
            <person name="Owens N."/>
            <person name="Weber N.D."/>
            <person name="Virtaneva K."/>
            <person name="Barbian K."/>
            <person name="Babar A."/>
            <person name="Rosenke K."/>
        </authorList>
    </citation>
    <scope>NUCLEOTIDE SEQUENCE [LARGE SCALE GENOMIC DNA]</scope>
    <source>
        <strain evidence="1 2">IFM 0406</strain>
    </source>
</reference>
<sequence>MDRFIEEAESAWQSRSGELDVRVPARLEQLSMLRAVTETIMLQADFTLDVVVDLRVALDEVATTMILSATPDASVDCSFRYDTRQVMVRVESVLRSNGAWDGNAFGRSLLETLTDSMETELSAFDDALGGYPVVVRLRRLRGAEQV</sequence>
<dbReference type="AlphaFoldDB" id="A0A164MGU3"/>
<dbReference type="STRING" id="455432.AWN90_32355"/>
<gene>
    <name evidence="1" type="ORF">AWN90_32355</name>
</gene>
<dbReference type="RefSeq" id="WP_067590542.1">
    <property type="nucleotide sequence ID" value="NZ_JABMCZ010000001.1"/>
</dbReference>
<protein>
    <recommendedName>
        <fullName evidence="3">Anti-sigma factor</fullName>
    </recommendedName>
</protein>
<evidence type="ECO:0000313" key="2">
    <source>
        <dbReference type="Proteomes" id="UP000076512"/>
    </source>
</evidence>
<evidence type="ECO:0008006" key="3">
    <source>
        <dbReference type="Google" id="ProtNLM"/>
    </source>
</evidence>
<dbReference type="Proteomes" id="UP000076512">
    <property type="component" value="Unassembled WGS sequence"/>
</dbReference>
<dbReference type="OrthoDB" id="4551792at2"/>
<evidence type="ECO:0000313" key="1">
    <source>
        <dbReference type="EMBL" id="KZM73350.1"/>
    </source>
</evidence>